<accession>A0A2T1DHB9</accession>
<comment type="caution">
    <text evidence="1">The sequence shown here is derived from an EMBL/GenBank/DDBJ whole genome shotgun (WGS) entry which is preliminary data.</text>
</comment>
<reference evidence="1 2" key="1">
    <citation type="submission" date="2018-02" db="EMBL/GenBank/DDBJ databases">
        <authorList>
            <person name="Cohen D.B."/>
            <person name="Kent A.D."/>
        </authorList>
    </citation>
    <scope>NUCLEOTIDE SEQUENCE [LARGE SCALE GENOMIC DNA]</scope>
    <source>
        <strain evidence="1 2">ULC007</strain>
    </source>
</reference>
<dbReference type="AlphaFoldDB" id="A0A2T1DHB9"/>
<reference evidence="1 2" key="2">
    <citation type="submission" date="2018-03" db="EMBL/GenBank/DDBJ databases">
        <title>The ancient ancestry and fast evolution of plastids.</title>
        <authorList>
            <person name="Moore K.R."/>
            <person name="Magnabosco C."/>
            <person name="Momper L."/>
            <person name="Gold D.A."/>
            <person name="Bosak T."/>
            <person name="Fournier G.P."/>
        </authorList>
    </citation>
    <scope>NUCLEOTIDE SEQUENCE [LARGE SCALE GENOMIC DNA]</scope>
    <source>
        <strain evidence="1 2">ULC007</strain>
    </source>
</reference>
<dbReference type="SUPFAM" id="SSF47598">
    <property type="entry name" value="Ribbon-helix-helix"/>
    <property type="match status" value="1"/>
</dbReference>
<evidence type="ECO:0008006" key="3">
    <source>
        <dbReference type="Google" id="ProtNLM"/>
    </source>
</evidence>
<keyword evidence="2" id="KW-1185">Reference proteome</keyword>
<dbReference type="InterPro" id="IPR010985">
    <property type="entry name" value="Ribbon_hlx_hlx"/>
</dbReference>
<dbReference type="GO" id="GO:0006355">
    <property type="term" value="P:regulation of DNA-templated transcription"/>
    <property type="evidence" value="ECO:0007669"/>
    <property type="project" value="InterPro"/>
</dbReference>
<dbReference type="EMBL" id="PVWG01000008">
    <property type="protein sequence ID" value="PSB19867.1"/>
    <property type="molecule type" value="Genomic_DNA"/>
</dbReference>
<proteinExistence type="predicted"/>
<protein>
    <recommendedName>
        <fullName evidence="3">CopG family transcriptional regulator</fullName>
    </recommendedName>
</protein>
<evidence type="ECO:0000313" key="2">
    <source>
        <dbReference type="Proteomes" id="UP000238634"/>
    </source>
</evidence>
<organism evidence="1 2">
    <name type="scientific">Phormidesmis priestleyi ULC007</name>
    <dbReference type="NCBI Taxonomy" id="1920490"/>
    <lineage>
        <taxon>Bacteria</taxon>
        <taxon>Bacillati</taxon>
        <taxon>Cyanobacteriota</taxon>
        <taxon>Cyanophyceae</taxon>
        <taxon>Leptolyngbyales</taxon>
        <taxon>Leptolyngbyaceae</taxon>
        <taxon>Phormidesmis</taxon>
    </lineage>
</organism>
<gene>
    <name evidence="1" type="ORF">C7B65_09325</name>
</gene>
<sequence>MKTVLNLRVEESRHQKLRDVAKERKKTMTQLIEDWIDRLPNPNKEISVAEAALRPEGGFPSVGD</sequence>
<evidence type="ECO:0000313" key="1">
    <source>
        <dbReference type="EMBL" id="PSB19867.1"/>
    </source>
</evidence>
<dbReference type="Proteomes" id="UP000238634">
    <property type="component" value="Unassembled WGS sequence"/>
</dbReference>
<name>A0A2T1DHB9_9CYAN</name>